<keyword evidence="3" id="KW-1185">Reference proteome</keyword>
<sequence length="61" mass="7292">MKKSMFFLRLVLLFVAFGLYLMSLLHLFPIWIATPLLFGASYFLFRPNQKKNRFKGYRSRG</sequence>
<gene>
    <name evidence="2" type="ORF">P5F74_05465</name>
</gene>
<evidence type="ECO:0000313" key="3">
    <source>
        <dbReference type="Proteomes" id="UP001341820"/>
    </source>
</evidence>
<name>A0ABU6NHS4_9BACI</name>
<organism evidence="2 3">
    <name type="scientific">Shouchella miscanthi</name>
    <dbReference type="NCBI Taxonomy" id="2598861"/>
    <lineage>
        <taxon>Bacteria</taxon>
        <taxon>Bacillati</taxon>
        <taxon>Bacillota</taxon>
        <taxon>Bacilli</taxon>
        <taxon>Bacillales</taxon>
        <taxon>Bacillaceae</taxon>
        <taxon>Shouchella</taxon>
    </lineage>
</organism>
<keyword evidence="1" id="KW-1133">Transmembrane helix</keyword>
<dbReference type="Proteomes" id="UP001341820">
    <property type="component" value="Unassembled WGS sequence"/>
</dbReference>
<dbReference type="RefSeq" id="WP_035397063.1">
    <property type="nucleotide sequence ID" value="NZ_CP042163.1"/>
</dbReference>
<proteinExistence type="predicted"/>
<accession>A0ABU6NHS4</accession>
<keyword evidence="1" id="KW-0472">Membrane</keyword>
<feature type="transmembrane region" description="Helical" evidence="1">
    <location>
        <begin position="28"/>
        <end position="45"/>
    </location>
</feature>
<protein>
    <submittedName>
        <fullName evidence="2">Uncharacterized protein</fullName>
    </submittedName>
</protein>
<dbReference type="EMBL" id="JAROAS010000006">
    <property type="protein sequence ID" value="MED4127576.1"/>
    <property type="molecule type" value="Genomic_DNA"/>
</dbReference>
<reference evidence="2 3" key="1">
    <citation type="submission" date="2023-03" db="EMBL/GenBank/DDBJ databases">
        <title>Bacillus Genome Sequencing.</title>
        <authorList>
            <person name="Dunlap C."/>
        </authorList>
    </citation>
    <scope>NUCLEOTIDE SEQUENCE [LARGE SCALE GENOMIC DNA]</scope>
    <source>
        <strain evidence="2 3">B-4107</strain>
    </source>
</reference>
<keyword evidence="1" id="KW-0812">Transmembrane</keyword>
<evidence type="ECO:0000313" key="2">
    <source>
        <dbReference type="EMBL" id="MED4127576.1"/>
    </source>
</evidence>
<evidence type="ECO:0000256" key="1">
    <source>
        <dbReference type="SAM" id="Phobius"/>
    </source>
</evidence>
<comment type="caution">
    <text evidence="2">The sequence shown here is derived from an EMBL/GenBank/DDBJ whole genome shotgun (WGS) entry which is preliminary data.</text>
</comment>